<proteinExistence type="inferred from homology"/>
<gene>
    <name evidence="8" type="ORF">G443_002392</name>
</gene>
<feature type="domain" description="ABC transporter" evidence="7">
    <location>
        <begin position="16"/>
        <end position="250"/>
    </location>
</feature>
<protein>
    <submittedName>
        <fullName evidence="8">ABC-2 type transport system ATP-binding protein</fullName>
    </submittedName>
</protein>
<dbReference type="GO" id="GO:0005524">
    <property type="term" value="F:ATP binding"/>
    <property type="evidence" value="ECO:0007669"/>
    <property type="project" value="UniProtKB-KW"/>
</dbReference>
<organism evidence="8 9">
    <name type="scientific">Actinoalloteichus caeruleus DSM 43889</name>
    <dbReference type="NCBI Taxonomy" id="1120930"/>
    <lineage>
        <taxon>Bacteria</taxon>
        <taxon>Bacillati</taxon>
        <taxon>Actinomycetota</taxon>
        <taxon>Actinomycetes</taxon>
        <taxon>Pseudonocardiales</taxon>
        <taxon>Pseudonocardiaceae</taxon>
        <taxon>Actinoalloteichus</taxon>
        <taxon>Actinoalloteichus cyanogriseus</taxon>
    </lineage>
</organism>
<keyword evidence="5 8" id="KW-0067">ATP-binding</keyword>
<dbReference type="Gene3D" id="3.40.50.300">
    <property type="entry name" value="P-loop containing nucleotide triphosphate hydrolases"/>
    <property type="match status" value="1"/>
</dbReference>
<dbReference type="InterPro" id="IPR003593">
    <property type="entry name" value="AAA+_ATPase"/>
</dbReference>
<evidence type="ECO:0000256" key="1">
    <source>
        <dbReference type="ARBA" id="ARBA00004202"/>
    </source>
</evidence>
<dbReference type="InterPro" id="IPR050763">
    <property type="entry name" value="ABC_transporter_ATP-binding"/>
</dbReference>
<evidence type="ECO:0000256" key="2">
    <source>
        <dbReference type="ARBA" id="ARBA00005417"/>
    </source>
</evidence>
<name>A0ABT1JHX6_ACTCY</name>
<dbReference type="PANTHER" id="PTHR42711">
    <property type="entry name" value="ABC TRANSPORTER ATP-BINDING PROTEIN"/>
    <property type="match status" value="1"/>
</dbReference>
<dbReference type="PROSITE" id="PS50893">
    <property type="entry name" value="ABC_TRANSPORTER_2"/>
    <property type="match status" value="1"/>
</dbReference>
<accession>A0ABT1JHX6</accession>
<dbReference type="Proteomes" id="UP000791080">
    <property type="component" value="Unassembled WGS sequence"/>
</dbReference>
<sequence>MDNLWEIQGKAYSAMLTAHGITFSYDGRKSTLTDVSIHVRSGRTIVLGPNGAGKTTLLNVLAGNVSARAGSVALSVGDGVPPVQPRDRARYARAVGWLPQRATPVRGLRVREQVAYSGWLKGMSRTTAWEAALPALDQVGMAAHAQDRANRLSGGQLRRVTLAQCLVHGSRVLLLDEPTAGLDPRERDRFAEILLGLPAEVAVVVSTHDVVDLVEVVGQVVVLNGGRVVFTGTPAEFLDHGDPSLPASRQAASAYSALVEERTHA</sequence>
<reference evidence="8 9" key="2">
    <citation type="submission" date="2022-06" db="EMBL/GenBank/DDBJ databases">
        <title>Genomic Encyclopedia of Type Strains, Phase I: the one thousand microbial genomes (KMG-I) project.</title>
        <authorList>
            <person name="Kyrpides N."/>
        </authorList>
    </citation>
    <scope>NUCLEOTIDE SEQUENCE [LARGE SCALE GENOMIC DNA]</scope>
    <source>
        <strain evidence="8 9">DSM 43889</strain>
    </source>
</reference>
<comment type="caution">
    <text evidence="8">The sequence shown here is derived from an EMBL/GenBank/DDBJ whole genome shotgun (WGS) entry which is preliminary data.</text>
</comment>
<evidence type="ECO:0000313" key="8">
    <source>
        <dbReference type="EMBL" id="MCP2332122.1"/>
    </source>
</evidence>
<comment type="similarity">
    <text evidence="2">Belongs to the ABC transporter superfamily.</text>
</comment>
<dbReference type="SUPFAM" id="SSF52540">
    <property type="entry name" value="P-loop containing nucleoside triphosphate hydrolases"/>
    <property type="match status" value="1"/>
</dbReference>
<evidence type="ECO:0000259" key="7">
    <source>
        <dbReference type="PROSITE" id="PS50893"/>
    </source>
</evidence>
<evidence type="ECO:0000256" key="5">
    <source>
        <dbReference type="ARBA" id="ARBA00022840"/>
    </source>
</evidence>
<keyword evidence="3" id="KW-0813">Transport</keyword>
<evidence type="ECO:0000313" key="9">
    <source>
        <dbReference type="Proteomes" id="UP000791080"/>
    </source>
</evidence>
<evidence type="ECO:0000256" key="3">
    <source>
        <dbReference type="ARBA" id="ARBA00022448"/>
    </source>
</evidence>
<dbReference type="PANTHER" id="PTHR42711:SF5">
    <property type="entry name" value="ABC TRANSPORTER ATP-BINDING PROTEIN NATA"/>
    <property type="match status" value="1"/>
</dbReference>
<keyword evidence="4" id="KW-0547">Nucleotide-binding</keyword>
<evidence type="ECO:0000256" key="4">
    <source>
        <dbReference type="ARBA" id="ARBA00022741"/>
    </source>
</evidence>
<dbReference type="SMART" id="SM00382">
    <property type="entry name" value="AAA"/>
    <property type="match status" value="1"/>
</dbReference>
<dbReference type="Pfam" id="PF00005">
    <property type="entry name" value="ABC_tran"/>
    <property type="match status" value="1"/>
</dbReference>
<keyword evidence="6" id="KW-0046">Antibiotic resistance</keyword>
<evidence type="ECO:0000256" key="6">
    <source>
        <dbReference type="ARBA" id="ARBA00023251"/>
    </source>
</evidence>
<dbReference type="EMBL" id="AUBJ02000001">
    <property type="protein sequence ID" value="MCP2332122.1"/>
    <property type="molecule type" value="Genomic_DNA"/>
</dbReference>
<dbReference type="InterPro" id="IPR017871">
    <property type="entry name" value="ABC_transporter-like_CS"/>
</dbReference>
<dbReference type="PROSITE" id="PS00211">
    <property type="entry name" value="ABC_TRANSPORTER_1"/>
    <property type="match status" value="1"/>
</dbReference>
<keyword evidence="9" id="KW-1185">Reference proteome</keyword>
<dbReference type="InterPro" id="IPR027417">
    <property type="entry name" value="P-loop_NTPase"/>
</dbReference>
<comment type="subcellular location">
    <subcellularLocation>
        <location evidence="1">Cell membrane</location>
        <topology evidence="1">Peripheral membrane protein</topology>
    </subcellularLocation>
</comment>
<dbReference type="InterPro" id="IPR003439">
    <property type="entry name" value="ABC_transporter-like_ATP-bd"/>
</dbReference>
<reference evidence="8 9" key="1">
    <citation type="submission" date="2013-07" db="EMBL/GenBank/DDBJ databases">
        <authorList>
            <consortium name="DOE Joint Genome Institute"/>
            <person name="Reeve W."/>
            <person name="Huntemann M."/>
            <person name="Han J."/>
            <person name="Chen A."/>
            <person name="Kyrpides N."/>
            <person name="Mavromatis K."/>
            <person name="Markowitz V."/>
            <person name="Palaniappan K."/>
            <person name="Ivanova N."/>
            <person name="Schaumberg A."/>
            <person name="Pati A."/>
            <person name="Liolios K."/>
            <person name="Nordberg H.P."/>
            <person name="Cantor M.N."/>
            <person name="Hua S.X."/>
            <person name="Woyke T."/>
        </authorList>
    </citation>
    <scope>NUCLEOTIDE SEQUENCE [LARGE SCALE GENOMIC DNA]</scope>
    <source>
        <strain evidence="8 9">DSM 43889</strain>
    </source>
</reference>